<gene>
    <name evidence="1" type="ORF">RHRU231_650005</name>
</gene>
<organism evidence="1 2">
    <name type="scientific">Rhodococcus ruber</name>
    <dbReference type="NCBI Taxonomy" id="1830"/>
    <lineage>
        <taxon>Bacteria</taxon>
        <taxon>Bacillati</taxon>
        <taxon>Actinomycetota</taxon>
        <taxon>Actinomycetes</taxon>
        <taxon>Mycobacteriales</taxon>
        <taxon>Nocardiaceae</taxon>
        <taxon>Rhodococcus</taxon>
    </lineage>
</organism>
<evidence type="ECO:0000313" key="1">
    <source>
        <dbReference type="EMBL" id="CDZ90142.1"/>
    </source>
</evidence>
<proteinExistence type="predicted"/>
<dbReference type="AlphaFoldDB" id="A0A098BPH4"/>
<reference evidence="1 2" key="1">
    <citation type="journal article" date="2014" name="Genome Announc.">
        <title>Draft Genome Sequence of Propane- and Butane-Oxidizing Actinobacterium Rhodococcus ruber IEGM 231.</title>
        <authorList>
            <person name="Ivshina I.B."/>
            <person name="Kuyukina M.S."/>
            <person name="Krivoruchko A.V."/>
            <person name="Barbe V."/>
            <person name="Fischer C."/>
        </authorList>
    </citation>
    <scope>NUCLEOTIDE SEQUENCE [LARGE SCALE GENOMIC DNA]</scope>
</reference>
<evidence type="ECO:0000313" key="2">
    <source>
        <dbReference type="Proteomes" id="UP000042997"/>
    </source>
</evidence>
<accession>A0A098BPH4</accession>
<name>A0A098BPH4_9NOCA</name>
<dbReference type="Proteomes" id="UP000042997">
    <property type="component" value="Unassembled WGS sequence"/>
</dbReference>
<sequence>MSGVVKWGDTIFPRRTGTDASVTRL</sequence>
<dbReference type="EMBL" id="CCSD01000078">
    <property type="protein sequence ID" value="CDZ90142.1"/>
    <property type="molecule type" value="Genomic_DNA"/>
</dbReference>
<protein>
    <submittedName>
        <fullName evidence="1">Uncharacterized protein</fullName>
    </submittedName>
</protein>